<evidence type="ECO:0000313" key="8">
    <source>
        <dbReference type="Proteomes" id="UP000741360"/>
    </source>
</evidence>
<keyword evidence="3" id="KW-0547">Nucleotide-binding</keyword>
<evidence type="ECO:0000256" key="4">
    <source>
        <dbReference type="ARBA" id="ARBA00022840"/>
    </source>
</evidence>
<evidence type="ECO:0000256" key="3">
    <source>
        <dbReference type="ARBA" id="ARBA00022741"/>
    </source>
</evidence>
<dbReference type="InterPro" id="IPR017871">
    <property type="entry name" value="ABC_transporter-like_CS"/>
</dbReference>
<dbReference type="PANTHER" id="PTHR43820:SF4">
    <property type="entry name" value="HIGH-AFFINITY BRANCHED-CHAIN AMINO ACID TRANSPORT ATP-BINDING PROTEIN LIVF"/>
    <property type="match status" value="1"/>
</dbReference>
<dbReference type="SMART" id="SM00382">
    <property type="entry name" value="AAA"/>
    <property type="match status" value="1"/>
</dbReference>
<dbReference type="PROSITE" id="PS00211">
    <property type="entry name" value="ABC_TRANSPORTER_1"/>
    <property type="match status" value="1"/>
</dbReference>
<comment type="similarity">
    <text evidence="1">Belongs to the ABC transporter superfamily.</text>
</comment>
<keyword evidence="2" id="KW-0813">Transport</keyword>
<evidence type="ECO:0000313" key="7">
    <source>
        <dbReference type="EMBL" id="MBI3014760.1"/>
    </source>
</evidence>
<dbReference type="Proteomes" id="UP000741360">
    <property type="component" value="Unassembled WGS sequence"/>
</dbReference>
<proteinExistence type="inferred from homology"/>
<dbReference type="Gene3D" id="3.40.50.300">
    <property type="entry name" value="P-loop containing nucleotide triphosphate hydrolases"/>
    <property type="match status" value="1"/>
</dbReference>
<organism evidence="7 8">
    <name type="scientific">Tectimicrobiota bacterium</name>
    <dbReference type="NCBI Taxonomy" id="2528274"/>
    <lineage>
        <taxon>Bacteria</taxon>
        <taxon>Pseudomonadati</taxon>
        <taxon>Nitrospinota/Tectimicrobiota group</taxon>
        <taxon>Candidatus Tectimicrobiota</taxon>
    </lineage>
</organism>
<feature type="domain" description="ABC transporter" evidence="6">
    <location>
        <begin position="3"/>
        <end position="236"/>
    </location>
</feature>
<dbReference type="InterPro" id="IPR003439">
    <property type="entry name" value="ABC_transporter-like_ATP-bd"/>
</dbReference>
<reference evidence="7" key="1">
    <citation type="submission" date="2020-07" db="EMBL/GenBank/DDBJ databases">
        <title>Huge and variable diversity of episymbiotic CPR bacteria and DPANN archaea in groundwater ecosystems.</title>
        <authorList>
            <person name="He C.Y."/>
            <person name="Keren R."/>
            <person name="Whittaker M."/>
            <person name="Farag I.F."/>
            <person name="Doudna J."/>
            <person name="Cate J.H.D."/>
            <person name="Banfield J.F."/>
        </authorList>
    </citation>
    <scope>NUCLEOTIDE SEQUENCE</scope>
    <source>
        <strain evidence="7">NC_groundwater_717_Ag_S-0.2um_59_8</strain>
    </source>
</reference>
<dbReference type="PANTHER" id="PTHR43820">
    <property type="entry name" value="HIGH-AFFINITY BRANCHED-CHAIN AMINO ACID TRANSPORT ATP-BINDING PROTEIN LIVF"/>
    <property type="match status" value="1"/>
</dbReference>
<dbReference type="InterPro" id="IPR052156">
    <property type="entry name" value="BCAA_Transport_ATP-bd_LivF"/>
</dbReference>
<comment type="caution">
    <text evidence="7">The sequence shown here is derived from an EMBL/GenBank/DDBJ whole genome shotgun (WGS) entry which is preliminary data.</text>
</comment>
<evidence type="ECO:0000256" key="2">
    <source>
        <dbReference type="ARBA" id="ARBA00022448"/>
    </source>
</evidence>
<dbReference type="Pfam" id="PF00005">
    <property type="entry name" value="ABC_tran"/>
    <property type="match status" value="1"/>
</dbReference>
<dbReference type="PROSITE" id="PS50893">
    <property type="entry name" value="ABC_TRANSPORTER_2"/>
    <property type="match status" value="1"/>
</dbReference>
<name>A0A932GPU6_UNCTE</name>
<gene>
    <name evidence="7" type="ORF">HYY65_06825</name>
</gene>
<accession>A0A932GPU6</accession>
<protein>
    <submittedName>
        <fullName evidence="7">ABC transporter ATP-binding protein</fullName>
    </submittedName>
</protein>
<dbReference type="AlphaFoldDB" id="A0A932GPU6"/>
<evidence type="ECO:0000259" key="6">
    <source>
        <dbReference type="PROSITE" id="PS50893"/>
    </source>
</evidence>
<keyword evidence="5" id="KW-0029">Amino-acid transport</keyword>
<dbReference type="GO" id="GO:0005524">
    <property type="term" value="F:ATP binding"/>
    <property type="evidence" value="ECO:0007669"/>
    <property type="project" value="UniProtKB-KW"/>
</dbReference>
<dbReference type="GO" id="GO:0016887">
    <property type="term" value="F:ATP hydrolysis activity"/>
    <property type="evidence" value="ECO:0007669"/>
    <property type="project" value="InterPro"/>
</dbReference>
<keyword evidence="4 7" id="KW-0067">ATP-binding</keyword>
<dbReference type="InterPro" id="IPR003593">
    <property type="entry name" value="AAA+_ATPase"/>
</dbReference>
<evidence type="ECO:0000256" key="1">
    <source>
        <dbReference type="ARBA" id="ARBA00005417"/>
    </source>
</evidence>
<dbReference type="InterPro" id="IPR027417">
    <property type="entry name" value="P-loop_NTPase"/>
</dbReference>
<dbReference type="SUPFAM" id="SSF52540">
    <property type="entry name" value="P-loop containing nucleoside triphosphate hydrolases"/>
    <property type="match status" value="1"/>
</dbReference>
<evidence type="ECO:0000256" key="5">
    <source>
        <dbReference type="ARBA" id="ARBA00022970"/>
    </source>
</evidence>
<dbReference type="GO" id="GO:0015658">
    <property type="term" value="F:branched-chain amino acid transmembrane transporter activity"/>
    <property type="evidence" value="ECO:0007669"/>
    <property type="project" value="TreeGrafter"/>
</dbReference>
<dbReference type="CDD" id="cd03224">
    <property type="entry name" value="ABC_TM1139_LivF_branched"/>
    <property type="match status" value="1"/>
</dbReference>
<sequence>MLLNVAGVEVSYSGKTVVKGVSLRVEPGEIVGLIGHNGAGKTTLLKAIVGVLPLDRGEVVFQGETVSGRKPFVNIREGMVYVPQGGIVFTELTVAENLEMGGCTLSDPPRLEENLSRIYSLFPVLKERRNGKAGVLSGGERQMLAIGMGLAAGPKLLMLDEPSGGLAPLLVQRLFEVIRSIRDRYRTSILLVEQNVVRVLDCADRIYGMQNGLMVFEGGAEQLQSEGALRKTLLGV</sequence>
<dbReference type="GO" id="GO:0015807">
    <property type="term" value="P:L-amino acid transport"/>
    <property type="evidence" value="ECO:0007669"/>
    <property type="project" value="TreeGrafter"/>
</dbReference>
<dbReference type="EMBL" id="JACPSX010000124">
    <property type="protein sequence ID" value="MBI3014760.1"/>
    <property type="molecule type" value="Genomic_DNA"/>
</dbReference>